<proteinExistence type="predicted"/>
<protein>
    <submittedName>
        <fullName evidence="2">Zinc-finger domain of monoamine-oxidase A repressor R1 protein, putative isoform 2</fullName>
    </submittedName>
</protein>
<reference evidence="2" key="1">
    <citation type="submission" date="2019-09" db="EMBL/GenBank/DDBJ databases">
        <title>Draft genome information of white flower Hibiscus syriacus.</title>
        <authorList>
            <person name="Kim Y.-M."/>
        </authorList>
    </citation>
    <scope>NUCLEOTIDE SEQUENCE [LARGE SCALE GENOMIC DNA]</scope>
    <source>
        <strain evidence="2">YM2019G1</strain>
    </source>
</reference>
<keyword evidence="3" id="KW-1185">Reference proteome</keyword>
<gene>
    <name evidence="2" type="ORF">F3Y22_tig00006613pilonHSYRG00092</name>
</gene>
<dbReference type="EMBL" id="VEPZ02000352">
    <property type="protein sequence ID" value="KAE8726595.1"/>
    <property type="molecule type" value="Genomic_DNA"/>
</dbReference>
<keyword evidence="2" id="KW-0863">Zinc-finger</keyword>
<accession>A0A6A3CBE6</accession>
<keyword evidence="2" id="KW-0479">Metal-binding</keyword>
<evidence type="ECO:0000313" key="3">
    <source>
        <dbReference type="Proteomes" id="UP000436088"/>
    </source>
</evidence>
<dbReference type="AlphaFoldDB" id="A0A6A3CBE6"/>
<name>A0A6A3CBE6_HIBSY</name>
<evidence type="ECO:0000256" key="1">
    <source>
        <dbReference type="SAM" id="MobiDB-lite"/>
    </source>
</evidence>
<keyword evidence="2" id="KW-0862">Zinc</keyword>
<feature type="region of interest" description="Disordered" evidence="1">
    <location>
        <begin position="1"/>
        <end position="47"/>
    </location>
</feature>
<dbReference type="Proteomes" id="UP000436088">
    <property type="component" value="Unassembled WGS sequence"/>
</dbReference>
<comment type="caution">
    <text evidence="2">The sequence shown here is derived from an EMBL/GenBank/DDBJ whole genome shotgun (WGS) entry which is preliminary data.</text>
</comment>
<evidence type="ECO:0000313" key="2">
    <source>
        <dbReference type="EMBL" id="KAE8726595.1"/>
    </source>
</evidence>
<organism evidence="2 3">
    <name type="scientific">Hibiscus syriacus</name>
    <name type="common">Rose of Sharon</name>
    <dbReference type="NCBI Taxonomy" id="106335"/>
    <lineage>
        <taxon>Eukaryota</taxon>
        <taxon>Viridiplantae</taxon>
        <taxon>Streptophyta</taxon>
        <taxon>Embryophyta</taxon>
        <taxon>Tracheophyta</taxon>
        <taxon>Spermatophyta</taxon>
        <taxon>Magnoliopsida</taxon>
        <taxon>eudicotyledons</taxon>
        <taxon>Gunneridae</taxon>
        <taxon>Pentapetalae</taxon>
        <taxon>rosids</taxon>
        <taxon>malvids</taxon>
        <taxon>Malvales</taxon>
        <taxon>Malvaceae</taxon>
        <taxon>Malvoideae</taxon>
        <taxon>Hibiscus</taxon>
    </lineage>
</organism>
<feature type="compositionally biased region" description="Low complexity" evidence="1">
    <location>
        <begin position="14"/>
        <end position="27"/>
    </location>
</feature>
<dbReference type="GO" id="GO:0008270">
    <property type="term" value="F:zinc ion binding"/>
    <property type="evidence" value="ECO:0007669"/>
    <property type="project" value="UniProtKB-KW"/>
</dbReference>
<sequence length="344" mass="39255">MAISPSSKKKKNTNKSSNTNSTKTTRTTEPDCSTAPILSPKRRRNSSPGVRLIHNLIYDSYNGKTCHQLFAFGNILRLAGYYKIPLSRFLLKPFDYNLFFYIFLNCINGIDLPAEDVGHALQFLEFCEAFGEVLNMKKGQSQLLLSELFIGKSKRKNKLRILALVKIHGFKFLENTSVFSNSVKAVAERNMEKEMKKLQDEIAKAIIKKNGAPLFISENEALIKRIKSEVAQTLASTLEVPETVDEEGMLRDFLQLYDAERGLSIRCCSSEPVFQDGQGHKFLKFWRLSGYFGETDVQLQDIEVRDSVAAKERWYTYSTEQKAMVEKHISSFRLLAHVPLKWCP</sequence>